<organism evidence="2 3">
    <name type="scientific">Adineta steineri</name>
    <dbReference type="NCBI Taxonomy" id="433720"/>
    <lineage>
        <taxon>Eukaryota</taxon>
        <taxon>Metazoa</taxon>
        <taxon>Spiralia</taxon>
        <taxon>Gnathifera</taxon>
        <taxon>Rotifera</taxon>
        <taxon>Eurotatoria</taxon>
        <taxon>Bdelloidea</taxon>
        <taxon>Adinetida</taxon>
        <taxon>Adinetidae</taxon>
        <taxon>Adineta</taxon>
    </lineage>
</organism>
<dbReference type="EMBL" id="CAJOAZ010032055">
    <property type="protein sequence ID" value="CAF4444595.1"/>
    <property type="molecule type" value="Genomic_DNA"/>
</dbReference>
<evidence type="ECO:0000313" key="2">
    <source>
        <dbReference type="EMBL" id="CAF4444595.1"/>
    </source>
</evidence>
<proteinExistence type="predicted"/>
<comment type="caution">
    <text evidence="2">The sequence shown here is derived from an EMBL/GenBank/DDBJ whole genome shotgun (WGS) entry which is preliminary data.</text>
</comment>
<dbReference type="AlphaFoldDB" id="A0A820S1H7"/>
<name>A0A820S1H7_9BILA</name>
<protein>
    <submittedName>
        <fullName evidence="2">Uncharacterized protein</fullName>
    </submittedName>
</protein>
<sequence>RSTVNPVSKPHQFITSASQSGSQLAEPEWKRELIKRRQNGAN</sequence>
<evidence type="ECO:0000313" key="3">
    <source>
        <dbReference type="Proteomes" id="UP000663844"/>
    </source>
</evidence>
<feature type="non-terminal residue" evidence="2">
    <location>
        <position position="1"/>
    </location>
</feature>
<feature type="region of interest" description="Disordered" evidence="1">
    <location>
        <begin position="1"/>
        <end position="30"/>
    </location>
</feature>
<accession>A0A820S1H7</accession>
<dbReference type="Proteomes" id="UP000663844">
    <property type="component" value="Unassembled WGS sequence"/>
</dbReference>
<evidence type="ECO:0000256" key="1">
    <source>
        <dbReference type="SAM" id="MobiDB-lite"/>
    </source>
</evidence>
<feature type="compositionally biased region" description="Polar residues" evidence="1">
    <location>
        <begin position="13"/>
        <end position="23"/>
    </location>
</feature>
<gene>
    <name evidence="2" type="ORF">OXD698_LOCUS54022</name>
</gene>
<reference evidence="2" key="1">
    <citation type="submission" date="2021-02" db="EMBL/GenBank/DDBJ databases">
        <authorList>
            <person name="Nowell W R."/>
        </authorList>
    </citation>
    <scope>NUCLEOTIDE SEQUENCE</scope>
</reference>